<dbReference type="SUPFAM" id="SSF52058">
    <property type="entry name" value="L domain-like"/>
    <property type="match status" value="3"/>
</dbReference>
<dbReference type="AlphaFoldDB" id="A0A1M6PKY6"/>
<reference evidence="6 7" key="1">
    <citation type="submission" date="2016-11" db="EMBL/GenBank/DDBJ databases">
        <authorList>
            <person name="Jaros S."/>
            <person name="Januszkiewicz K."/>
            <person name="Wedrychowicz H."/>
        </authorList>
    </citation>
    <scope>NUCLEOTIDE SEQUENCE [LARGE SCALE GENOMIC DNA]</scope>
    <source>
        <strain evidence="6 7">DSM 3090</strain>
    </source>
</reference>
<dbReference type="Pfam" id="PF13855">
    <property type="entry name" value="LRR_8"/>
    <property type="match status" value="1"/>
</dbReference>
<dbReference type="SMART" id="SM00369">
    <property type="entry name" value="LRR_TYP"/>
    <property type="match status" value="11"/>
</dbReference>
<evidence type="ECO:0000256" key="3">
    <source>
        <dbReference type="SAM" id="MobiDB-lite"/>
    </source>
</evidence>
<evidence type="ECO:0000313" key="7">
    <source>
        <dbReference type="Proteomes" id="UP000183952"/>
    </source>
</evidence>
<proteinExistence type="predicted"/>
<keyword evidence="7" id="KW-1185">Reference proteome</keyword>
<dbReference type="STRING" id="1121331.SAMN02745248_01741"/>
<evidence type="ECO:0000256" key="1">
    <source>
        <dbReference type="ARBA" id="ARBA00022614"/>
    </source>
</evidence>
<keyword evidence="4" id="KW-1133">Transmembrane helix</keyword>
<evidence type="ECO:0000256" key="4">
    <source>
        <dbReference type="SAM" id="Phobius"/>
    </source>
</evidence>
<feature type="transmembrane region" description="Helical" evidence="4">
    <location>
        <begin position="12"/>
        <end position="37"/>
    </location>
</feature>
<dbReference type="InterPro" id="IPR003591">
    <property type="entry name" value="Leu-rich_rpt_typical-subtyp"/>
</dbReference>
<protein>
    <submittedName>
        <fullName evidence="6">Leucine Rich repeat-containing protein</fullName>
    </submittedName>
</protein>
<dbReference type="InterPro" id="IPR011081">
    <property type="entry name" value="Big_4"/>
</dbReference>
<feature type="compositionally biased region" description="Pro residues" evidence="3">
    <location>
        <begin position="728"/>
        <end position="739"/>
    </location>
</feature>
<keyword evidence="4" id="KW-0472">Membrane</keyword>
<keyword evidence="2" id="KW-0677">Repeat</keyword>
<dbReference type="RefSeq" id="WP_072903704.1">
    <property type="nucleotide sequence ID" value="NZ_FRAD01000013.1"/>
</dbReference>
<keyword evidence="1" id="KW-0433">Leucine-rich repeat</keyword>
<dbReference type="Pfam" id="PF07532">
    <property type="entry name" value="Big_4"/>
    <property type="match status" value="1"/>
</dbReference>
<dbReference type="PROSITE" id="PS51450">
    <property type="entry name" value="LRR"/>
    <property type="match status" value="9"/>
</dbReference>
<dbReference type="OrthoDB" id="2339349at2"/>
<name>A0A1M6PKY6_9CLOT</name>
<accession>A0A1M6PKY6</accession>
<feature type="region of interest" description="Disordered" evidence="3">
    <location>
        <begin position="713"/>
        <end position="740"/>
    </location>
</feature>
<dbReference type="EMBL" id="FRAD01000013">
    <property type="protein sequence ID" value="SHK08553.1"/>
    <property type="molecule type" value="Genomic_DNA"/>
</dbReference>
<dbReference type="Gene3D" id="3.80.10.10">
    <property type="entry name" value="Ribonuclease Inhibitor"/>
    <property type="match status" value="4"/>
</dbReference>
<dbReference type="SMART" id="SM00365">
    <property type="entry name" value="LRR_SD22"/>
    <property type="match status" value="13"/>
</dbReference>
<dbReference type="InterPro" id="IPR001611">
    <property type="entry name" value="Leu-rich_rpt"/>
</dbReference>
<gene>
    <name evidence="6" type="ORF">SAMN02745248_01741</name>
</gene>
<dbReference type="InterPro" id="IPR025875">
    <property type="entry name" value="Leu-rich_rpt_4"/>
</dbReference>
<sequence>MENTKKKKYVKSRIMITMVLVVSMIYSSMVTCMPWIVEALAADGDNAPEIVLSLPNGNTEITSKHVQCIEVNSENNSDTDKECAIVIKQVDCKGNTLNSVISEDIIEAKGTSTIKSYIKMVNDAYMVNVLAYDNLKNKKIISNTINIAVNNGKFKEKIEKIDPIDVTINQGDKYTLPNEVTVIMNTGKEKILPIIWEKKLANTDTVGIFKFLGSVDGFDKKVTLTLEIKSTNLKEEVIFENAELESIIKEELQKDEEYKLTREDLLQVTELSLAYSLSGNSNITDLKYLENLSDLDLSFCGARFDLTPLKGLVKLTKLNLYGNAIDDISPLESLTQLKALNLACNQLTSIEPLRNLVNLTKLKLTSNLTKDYSPTKAYYKNLVEKDFEWNPDEGQGEDRVIKFTDANLEKSIRKTIDKKQGDIHLSEVVNLKELSVLGLGVTSLSGIENLTGLEKLSLWANQIEDSQLKYLKNLKNMKELDLAANRLTSIPARAFESMSNLEELVLDENSITAIDKEAFVGLENLKNLLIEDNKIKDISSVSILTNLDTLMMRNNQVSNISPLKPLTKLTCLWADNNSISDINPLENAKGFKDLGIEGNNVSDISCLSNMVNMEKLKISKNHISNISVVAGMKNLRWLQASNNNIVDINPVADLTKLEILYLDSNKIINIEALRKLVTLTQLQLKNNDIKDFSPVKDFYDDIKRKDFDLIINPTAGGGSTDGTENNPPVTPPITPPVTPPVVEDDPLKEVNFANSELETLVREQLGKNNGETLTQGDLLGITKFECVFEENTDISDLKYFKNLEELNLSLYYTNFNLEPLKELTKLKVLELNSNAIEDISALEGLINLEKLDLSSNFISNISPLKNLVKLKSLKLSGNSGIKDYSPIKDIYNNLQEKDFEI</sequence>
<dbReference type="Pfam" id="PF12799">
    <property type="entry name" value="LRR_4"/>
    <property type="match status" value="4"/>
</dbReference>
<dbReference type="PANTHER" id="PTHR46652">
    <property type="entry name" value="LEUCINE-RICH REPEAT AND IQ DOMAIN-CONTAINING PROTEIN 1-RELATED"/>
    <property type="match status" value="1"/>
</dbReference>
<keyword evidence="4" id="KW-0812">Transmembrane</keyword>
<feature type="domain" description="Bacterial Ig-like" evidence="5">
    <location>
        <begin position="161"/>
        <end position="217"/>
    </location>
</feature>
<dbReference type="InterPro" id="IPR032675">
    <property type="entry name" value="LRR_dom_sf"/>
</dbReference>
<organism evidence="6 7">
    <name type="scientific">Hathewaya proteolytica DSM 3090</name>
    <dbReference type="NCBI Taxonomy" id="1121331"/>
    <lineage>
        <taxon>Bacteria</taxon>
        <taxon>Bacillati</taxon>
        <taxon>Bacillota</taxon>
        <taxon>Clostridia</taxon>
        <taxon>Eubacteriales</taxon>
        <taxon>Clostridiaceae</taxon>
        <taxon>Hathewaya</taxon>
    </lineage>
</organism>
<evidence type="ECO:0000313" key="6">
    <source>
        <dbReference type="EMBL" id="SHK08553.1"/>
    </source>
</evidence>
<dbReference type="PANTHER" id="PTHR46652:SF3">
    <property type="entry name" value="LEUCINE-RICH REPEAT-CONTAINING PROTEIN 9"/>
    <property type="match status" value="1"/>
</dbReference>
<dbReference type="Proteomes" id="UP000183952">
    <property type="component" value="Unassembled WGS sequence"/>
</dbReference>
<evidence type="ECO:0000256" key="2">
    <source>
        <dbReference type="ARBA" id="ARBA00022737"/>
    </source>
</evidence>
<dbReference type="InterPro" id="IPR050836">
    <property type="entry name" value="SDS22/Internalin_LRR"/>
</dbReference>
<evidence type="ECO:0000259" key="5">
    <source>
        <dbReference type="Pfam" id="PF07532"/>
    </source>
</evidence>